<evidence type="ECO:0000256" key="6">
    <source>
        <dbReference type="ARBA" id="ARBA00023014"/>
    </source>
</evidence>
<evidence type="ECO:0000256" key="2">
    <source>
        <dbReference type="ARBA" id="ARBA00022723"/>
    </source>
</evidence>
<reference evidence="12" key="1">
    <citation type="submission" date="2010-11" db="EMBL/GenBank/DDBJ databases">
        <title>The complete sequence of chromosome of Oceanithermus profundus DSM 14977.</title>
        <authorList>
            <consortium name="US DOE Joint Genome Institute (JGI-PGF)"/>
            <person name="Lucas S."/>
            <person name="Copeland A."/>
            <person name="Lapidus A."/>
            <person name="Bruce D."/>
            <person name="Goodwin L."/>
            <person name="Pitluck S."/>
            <person name="Kyrpides N."/>
            <person name="Mavromatis K."/>
            <person name="Pagani I."/>
            <person name="Ivanova N."/>
            <person name="Zhang X."/>
            <person name="Brettin T."/>
            <person name="Detter J.C."/>
            <person name="Tapia R."/>
            <person name="Han C."/>
            <person name="Land M."/>
            <person name="Hauser L."/>
            <person name="Markowitz V."/>
            <person name="Cheng J.-F."/>
            <person name="Hugenholtz P."/>
            <person name="Woyke T."/>
            <person name="Wu D."/>
            <person name="Tindall B."/>
            <person name="Faehnrich R."/>
            <person name="Brambilla E."/>
            <person name="Klenk H.-P."/>
            <person name="Eisen J.A."/>
        </authorList>
    </citation>
    <scope>NUCLEOTIDE SEQUENCE [LARGE SCALE GENOMIC DNA]</scope>
    <source>
        <strain evidence="12">DSM 14977 / NBRC 100410 / VKM B-2274 / 506</strain>
    </source>
</reference>
<dbReference type="Gene3D" id="3.40.470.10">
    <property type="entry name" value="Uracil-DNA glycosylase-like domain"/>
    <property type="match status" value="1"/>
</dbReference>
<evidence type="ECO:0000256" key="8">
    <source>
        <dbReference type="ARBA" id="ARBA00023779"/>
    </source>
</evidence>
<dbReference type="GO" id="GO:0006284">
    <property type="term" value="P:base-excision repair"/>
    <property type="evidence" value="ECO:0007669"/>
    <property type="project" value="InterPro"/>
</dbReference>
<evidence type="ECO:0000313" key="12">
    <source>
        <dbReference type="Proteomes" id="UP000008722"/>
    </source>
</evidence>
<dbReference type="InterPro" id="IPR005122">
    <property type="entry name" value="Uracil-DNA_glycosylase-like"/>
</dbReference>
<dbReference type="CDD" id="cd10031">
    <property type="entry name" value="UDG-F5_TTUDGB_like"/>
    <property type="match status" value="1"/>
</dbReference>
<comment type="similarity">
    <text evidence="8">Belongs to the uracil-DNA glycosylase (UDG) superfamily. Type 5 (UDGb) family.</text>
</comment>
<dbReference type="eggNOG" id="COG1573">
    <property type="taxonomic scope" value="Bacteria"/>
</dbReference>
<reference evidence="11 12" key="2">
    <citation type="journal article" date="2011" name="Stand. Genomic Sci.">
        <title>Complete genome sequence of Oceanithermus profundus type strain (506).</title>
        <authorList>
            <person name="Pati A."/>
            <person name="Zhang X."/>
            <person name="Lapidus A."/>
            <person name="Nolan M."/>
            <person name="Lucas S."/>
            <person name="Del Rio T.G."/>
            <person name="Tice H."/>
            <person name="Cheng J.F."/>
            <person name="Tapia R."/>
            <person name="Han C."/>
            <person name="Goodwin L."/>
            <person name="Pitluck S."/>
            <person name="Liolios K."/>
            <person name="Pagani I."/>
            <person name="Ivanova N."/>
            <person name="Mavromatis K."/>
            <person name="Chen A."/>
            <person name="Palaniappan K."/>
            <person name="Hauser L."/>
            <person name="Jeffries C.D."/>
            <person name="Brambilla E.M."/>
            <person name="Rohl A."/>
            <person name="Mwirichia R."/>
            <person name="Rohde M."/>
            <person name="Tindall B.J."/>
            <person name="Sikorski J."/>
            <person name="Wirth R."/>
            <person name="Goker M."/>
            <person name="Woyke T."/>
            <person name="Detter J.C."/>
            <person name="Bristow J."/>
            <person name="Eisen J.A."/>
            <person name="Markowitz V."/>
            <person name="Hugenholtz P."/>
            <person name="Kyrpides N.C."/>
            <person name="Klenk H.P."/>
            <person name="Land M."/>
        </authorList>
    </citation>
    <scope>NUCLEOTIDE SEQUENCE [LARGE SCALE GENOMIC DNA]</scope>
    <source>
        <strain evidence="12">DSM 14977 / NBRC 100410 / VKM B-2274 / 506</strain>
    </source>
</reference>
<evidence type="ECO:0000256" key="4">
    <source>
        <dbReference type="ARBA" id="ARBA00022801"/>
    </source>
</evidence>
<dbReference type="EMBL" id="CP002361">
    <property type="protein sequence ID" value="ADR37180.1"/>
    <property type="molecule type" value="Genomic_DNA"/>
</dbReference>
<evidence type="ECO:0000256" key="9">
    <source>
        <dbReference type="ARBA" id="ARBA00023887"/>
    </source>
</evidence>
<keyword evidence="3" id="KW-0227">DNA damage</keyword>
<dbReference type="SMART" id="SM00987">
    <property type="entry name" value="UreE_C"/>
    <property type="match status" value="1"/>
</dbReference>
<dbReference type="Proteomes" id="UP000008722">
    <property type="component" value="Chromosome"/>
</dbReference>
<sequence length="228" mass="25139">MAGVTPERLEDLYRELAACRRCERLVAWREEVGRKKRRAFRAETYWARPVPGFGDPNARLLIFGLAPGAHGSNRTGRMFTGDASGDFLYPALWRAGLASRPRSERPGDGLELRGAYITAAVRCAPPGNKPTRAEFAACSAWTARELALLPELRVYLALGRLAHDALLEHHGLVKARFPFAHGAEHALPDGRVLLDSYHVSRQNTQTGRLTAAMFDEVLARAKALAELA</sequence>
<dbReference type="AlphaFoldDB" id="E4U9L6"/>
<evidence type="ECO:0000256" key="7">
    <source>
        <dbReference type="ARBA" id="ARBA00023204"/>
    </source>
</evidence>
<dbReference type="OrthoDB" id="5290748at2"/>
<keyword evidence="1" id="KW-0004">4Fe-4S</keyword>
<dbReference type="Pfam" id="PF03167">
    <property type="entry name" value="UDG"/>
    <property type="match status" value="1"/>
</dbReference>
<dbReference type="KEGG" id="opr:Ocepr_1727"/>
<dbReference type="InterPro" id="IPR051536">
    <property type="entry name" value="UDG_Type-4/5"/>
</dbReference>
<dbReference type="SMART" id="SM00986">
    <property type="entry name" value="UDG"/>
    <property type="match status" value="1"/>
</dbReference>
<dbReference type="InterPro" id="IPR044147">
    <property type="entry name" value="UdgB-like"/>
</dbReference>
<protein>
    <recommendedName>
        <fullName evidence="9">Type-5 uracil-DNA glycosylase</fullName>
    </recommendedName>
</protein>
<dbReference type="InterPro" id="IPR036895">
    <property type="entry name" value="Uracil-DNA_glycosylase-like_sf"/>
</dbReference>
<evidence type="ECO:0000256" key="1">
    <source>
        <dbReference type="ARBA" id="ARBA00022485"/>
    </source>
</evidence>
<proteinExistence type="inferred from homology"/>
<accession>E4U9L6</accession>
<dbReference type="RefSeq" id="WP_013458350.1">
    <property type="nucleotide sequence ID" value="NC_014761.1"/>
</dbReference>
<evidence type="ECO:0000313" key="11">
    <source>
        <dbReference type="EMBL" id="ADR37180.1"/>
    </source>
</evidence>
<dbReference type="STRING" id="670487.Ocepr_1727"/>
<gene>
    <name evidence="11" type="ordered locus">Ocepr_1727</name>
</gene>
<dbReference type="GO" id="GO:0051539">
    <property type="term" value="F:4 iron, 4 sulfur cluster binding"/>
    <property type="evidence" value="ECO:0007669"/>
    <property type="project" value="UniProtKB-KW"/>
</dbReference>
<dbReference type="PANTHER" id="PTHR33693:SF3">
    <property type="entry name" value="TYPE-5 URACIL-DNA GLYCOSYLASE"/>
    <property type="match status" value="1"/>
</dbReference>
<evidence type="ECO:0000259" key="10">
    <source>
        <dbReference type="SMART" id="SM00986"/>
    </source>
</evidence>
<keyword evidence="2" id="KW-0479">Metal-binding</keyword>
<dbReference type="GO" id="GO:0046872">
    <property type="term" value="F:metal ion binding"/>
    <property type="evidence" value="ECO:0007669"/>
    <property type="project" value="UniProtKB-KW"/>
</dbReference>
<dbReference type="PANTHER" id="PTHR33693">
    <property type="entry name" value="TYPE-5 URACIL-DNA GLYCOSYLASE"/>
    <property type="match status" value="1"/>
</dbReference>
<dbReference type="GO" id="GO:0033958">
    <property type="term" value="F:DNA-deoxyinosine glycosylase activity"/>
    <property type="evidence" value="ECO:0007669"/>
    <property type="project" value="InterPro"/>
</dbReference>
<keyword evidence="12" id="KW-1185">Reference proteome</keyword>
<organism evidence="11 12">
    <name type="scientific">Oceanithermus profundus (strain DSM 14977 / NBRC 100410 / VKM B-2274 / 506)</name>
    <dbReference type="NCBI Taxonomy" id="670487"/>
    <lineage>
        <taxon>Bacteria</taxon>
        <taxon>Thermotogati</taxon>
        <taxon>Deinococcota</taxon>
        <taxon>Deinococci</taxon>
        <taxon>Thermales</taxon>
        <taxon>Thermaceae</taxon>
        <taxon>Oceanithermus</taxon>
    </lineage>
</organism>
<keyword evidence="6" id="KW-0411">Iron-sulfur</keyword>
<dbReference type="GO" id="GO:0004844">
    <property type="term" value="F:uracil DNA N-glycosylase activity"/>
    <property type="evidence" value="ECO:0007669"/>
    <property type="project" value="InterPro"/>
</dbReference>
<evidence type="ECO:0000256" key="3">
    <source>
        <dbReference type="ARBA" id="ARBA00022763"/>
    </source>
</evidence>
<keyword evidence="4" id="KW-0378">Hydrolase</keyword>
<keyword evidence="5" id="KW-0408">Iron</keyword>
<name>E4U9L6_OCEP5</name>
<dbReference type="HOGENOM" id="CLU_083279_0_0_0"/>
<feature type="domain" description="Uracil-DNA glycosylase-like" evidence="10">
    <location>
        <begin position="51"/>
        <end position="218"/>
    </location>
</feature>
<dbReference type="SUPFAM" id="SSF52141">
    <property type="entry name" value="Uracil-DNA glycosylase-like"/>
    <property type="match status" value="1"/>
</dbReference>
<keyword evidence="7" id="KW-0234">DNA repair</keyword>
<evidence type="ECO:0000256" key="5">
    <source>
        <dbReference type="ARBA" id="ARBA00023004"/>
    </source>
</evidence>